<evidence type="ECO:0000256" key="1">
    <source>
        <dbReference type="ARBA" id="ARBA00004123"/>
    </source>
</evidence>
<proteinExistence type="predicted"/>
<gene>
    <name evidence="9" type="ORF">ZIOFF_031295</name>
</gene>
<feature type="region of interest" description="Disordered" evidence="7">
    <location>
        <begin position="259"/>
        <end position="302"/>
    </location>
</feature>
<dbReference type="GO" id="GO:0009738">
    <property type="term" value="P:abscisic acid-activated signaling pathway"/>
    <property type="evidence" value="ECO:0007669"/>
    <property type="project" value="UniProtKB-KW"/>
</dbReference>
<dbReference type="Gene3D" id="1.20.5.170">
    <property type="match status" value="1"/>
</dbReference>
<feature type="compositionally biased region" description="Low complexity" evidence="7">
    <location>
        <begin position="15"/>
        <end position="28"/>
    </location>
</feature>
<evidence type="ECO:0000256" key="4">
    <source>
        <dbReference type="ARBA" id="ARBA00023125"/>
    </source>
</evidence>
<dbReference type="InterPro" id="IPR043452">
    <property type="entry name" value="BZIP46-like"/>
</dbReference>
<keyword evidence="6" id="KW-0539">Nucleus</keyword>
<reference evidence="9 10" key="1">
    <citation type="submission" date="2020-08" db="EMBL/GenBank/DDBJ databases">
        <title>Plant Genome Project.</title>
        <authorList>
            <person name="Zhang R.-G."/>
        </authorList>
    </citation>
    <scope>NUCLEOTIDE SEQUENCE [LARGE SCALE GENOMIC DNA]</scope>
    <source>
        <tissue evidence="9">Rhizome</tissue>
    </source>
</reference>
<feature type="region of interest" description="Disordered" evidence="7">
    <location>
        <begin position="1"/>
        <end position="38"/>
    </location>
</feature>
<name>A0A8J5GHD1_ZINOF</name>
<evidence type="ECO:0000256" key="5">
    <source>
        <dbReference type="ARBA" id="ARBA00023163"/>
    </source>
</evidence>
<dbReference type="PANTHER" id="PTHR22952">
    <property type="entry name" value="CAMP-RESPONSE ELEMENT BINDING PROTEIN-RELATED"/>
    <property type="match status" value="1"/>
</dbReference>
<evidence type="ECO:0000256" key="3">
    <source>
        <dbReference type="ARBA" id="ARBA00023015"/>
    </source>
</evidence>
<evidence type="ECO:0000256" key="2">
    <source>
        <dbReference type="ARBA" id="ARBA00022682"/>
    </source>
</evidence>
<keyword evidence="10" id="KW-1185">Reference proteome</keyword>
<accession>A0A8J5GHD1</accession>
<keyword evidence="2" id="KW-0938">Abscisic acid signaling pathway</keyword>
<protein>
    <recommendedName>
        <fullName evidence="8">BZIP domain-containing protein</fullName>
    </recommendedName>
</protein>
<dbReference type="SMART" id="SM00338">
    <property type="entry name" value="BRLZ"/>
    <property type="match status" value="1"/>
</dbReference>
<dbReference type="GO" id="GO:0003700">
    <property type="term" value="F:DNA-binding transcription factor activity"/>
    <property type="evidence" value="ECO:0007669"/>
    <property type="project" value="InterPro"/>
</dbReference>
<dbReference type="Proteomes" id="UP000734854">
    <property type="component" value="Unassembled WGS sequence"/>
</dbReference>
<dbReference type="GO" id="GO:0003677">
    <property type="term" value="F:DNA binding"/>
    <property type="evidence" value="ECO:0007669"/>
    <property type="project" value="UniProtKB-KW"/>
</dbReference>
<comment type="subcellular location">
    <subcellularLocation>
        <location evidence="1">Nucleus</location>
    </subcellularLocation>
</comment>
<evidence type="ECO:0000313" key="9">
    <source>
        <dbReference type="EMBL" id="KAG6505981.1"/>
    </source>
</evidence>
<evidence type="ECO:0000313" key="10">
    <source>
        <dbReference type="Proteomes" id="UP000734854"/>
    </source>
</evidence>
<sequence>MWSLEEQDRHHKGVSSSSSSSRCSPSSSVLPQTPKRRTMEELWKDISLNASPPPLDRHPVYHGRQADCFLRLPSMVLQDFLAGPLNRPLYQPQAAAKEPSLPPLETALSLNSAKEFLGEADQQANTQSNSSSNNTNGNGSISCDFSAVPPRPAALFSLCSRKRSTTEIHPGGADRHQKRMIKNRESAARSRARKQASHAYTIELEMEVSHLQEENAKLKKQNEEYDSNSLEKSKTENDFLKKEAESHVTNAEIKLAELSTNENPTDIEKEPTEGSKGEMKQGESRTTEEQPTEAYEAERKEAELCEIEEPSTELSKPEMNATEQLEIENQSLTCIYKIHTVECWRSKNSRQFILVYYL</sequence>
<keyword evidence="3" id="KW-0805">Transcription regulation</keyword>
<dbReference type="PROSITE" id="PS00036">
    <property type="entry name" value="BZIP_BASIC"/>
    <property type="match status" value="1"/>
</dbReference>
<dbReference type="AlphaFoldDB" id="A0A8J5GHD1"/>
<dbReference type="SUPFAM" id="SSF57959">
    <property type="entry name" value="Leucine zipper domain"/>
    <property type="match status" value="1"/>
</dbReference>
<feature type="region of interest" description="Disordered" evidence="7">
    <location>
        <begin position="165"/>
        <end position="196"/>
    </location>
</feature>
<dbReference type="InterPro" id="IPR004827">
    <property type="entry name" value="bZIP"/>
</dbReference>
<dbReference type="InterPro" id="IPR046347">
    <property type="entry name" value="bZIP_sf"/>
</dbReference>
<dbReference type="Pfam" id="PF00170">
    <property type="entry name" value="bZIP_1"/>
    <property type="match status" value="1"/>
</dbReference>
<keyword evidence="5" id="KW-0804">Transcription</keyword>
<dbReference type="GO" id="GO:0045893">
    <property type="term" value="P:positive regulation of DNA-templated transcription"/>
    <property type="evidence" value="ECO:0007669"/>
    <property type="project" value="InterPro"/>
</dbReference>
<comment type="caution">
    <text evidence="9">The sequence shown here is derived from an EMBL/GenBank/DDBJ whole genome shotgun (WGS) entry which is preliminary data.</text>
</comment>
<keyword evidence="4" id="KW-0238">DNA-binding</keyword>
<dbReference type="EMBL" id="JACMSC010000009">
    <property type="protein sequence ID" value="KAG6505981.1"/>
    <property type="molecule type" value="Genomic_DNA"/>
</dbReference>
<dbReference type="GO" id="GO:0005634">
    <property type="term" value="C:nucleus"/>
    <property type="evidence" value="ECO:0007669"/>
    <property type="project" value="UniProtKB-SubCell"/>
</dbReference>
<evidence type="ECO:0000259" key="8">
    <source>
        <dbReference type="PROSITE" id="PS00036"/>
    </source>
</evidence>
<organism evidence="9 10">
    <name type="scientific">Zingiber officinale</name>
    <name type="common">Ginger</name>
    <name type="synonym">Amomum zingiber</name>
    <dbReference type="NCBI Taxonomy" id="94328"/>
    <lineage>
        <taxon>Eukaryota</taxon>
        <taxon>Viridiplantae</taxon>
        <taxon>Streptophyta</taxon>
        <taxon>Embryophyta</taxon>
        <taxon>Tracheophyta</taxon>
        <taxon>Spermatophyta</taxon>
        <taxon>Magnoliopsida</taxon>
        <taxon>Liliopsida</taxon>
        <taxon>Zingiberales</taxon>
        <taxon>Zingiberaceae</taxon>
        <taxon>Zingiber</taxon>
    </lineage>
</organism>
<evidence type="ECO:0000256" key="7">
    <source>
        <dbReference type="SAM" id="MobiDB-lite"/>
    </source>
</evidence>
<dbReference type="CDD" id="cd14707">
    <property type="entry name" value="bZIP_plant_BZIP46"/>
    <property type="match status" value="1"/>
</dbReference>
<feature type="compositionally biased region" description="Basic and acidic residues" evidence="7">
    <location>
        <begin position="266"/>
        <end position="288"/>
    </location>
</feature>
<evidence type="ECO:0000256" key="6">
    <source>
        <dbReference type="ARBA" id="ARBA00023242"/>
    </source>
</evidence>
<feature type="domain" description="BZIP" evidence="8">
    <location>
        <begin position="178"/>
        <end position="193"/>
    </location>
</feature>
<dbReference type="PANTHER" id="PTHR22952:SF433">
    <property type="entry name" value="PROTEIN FD"/>
    <property type="match status" value="1"/>
</dbReference>